<dbReference type="InterPro" id="IPR029044">
    <property type="entry name" value="Nucleotide-diphossugar_trans"/>
</dbReference>
<dbReference type="EMBL" id="BOOP01000026">
    <property type="protein sequence ID" value="GII40530.1"/>
    <property type="molecule type" value="Genomic_DNA"/>
</dbReference>
<protein>
    <recommendedName>
        <fullName evidence="4">Glycosyltransferase</fullName>
    </recommendedName>
</protein>
<feature type="region of interest" description="Disordered" evidence="1">
    <location>
        <begin position="435"/>
        <end position="456"/>
    </location>
</feature>
<gene>
    <name evidence="2" type="ORF">Pph01_55330</name>
</gene>
<dbReference type="CDD" id="cd00761">
    <property type="entry name" value="Glyco_tranf_GTA_type"/>
    <property type="match status" value="1"/>
</dbReference>
<feature type="compositionally biased region" description="Basic and acidic residues" evidence="1">
    <location>
        <begin position="444"/>
        <end position="455"/>
    </location>
</feature>
<evidence type="ECO:0000256" key="1">
    <source>
        <dbReference type="SAM" id="MobiDB-lite"/>
    </source>
</evidence>
<dbReference type="AlphaFoldDB" id="A0A8J3UKS4"/>
<evidence type="ECO:0008006" key="4">
    <source>
        <dbReference type="Google" id="ProtNLM"/>
    </source>
</evidence>
<keyword evidence="3" id="KW-1185">Reference proteome</keyword>
<dbReference type="SUPFAM" id="SSF53448">
    <property type="entry name" value="Nucleotide-diphospho-sugar transferases"/>
    <property type="match status" value="1"/>
</dbReference>
<sequence>MAGIRIPLNDYGVLGDPPDPGAWTPTLTVSVIVSTRGRERTLPLTLAGLASQSYPRHLMEVIVVDAGDGPPISLSGRVPERIRVVRPEPGTPWTPGACDGDVVHLLDADLLVPPEHIEAHMRWHHLADHLVVLSRPLHVPGAHGGSLDAEALAAVEAGSVEGFAGRSGALERRQEWDGASDLREAGAKAFTAMGGAPASVPATLLRASGGIQPAQEYLELGYRLAQAGAVFVAERSARSVRVGGPVAGPDRSYLAERVPSMRRLRRRPGRTYLVPYVEAVVPAEGAAVQDVRATVDGLLASDLPDVVVIVAGLPRGGARMIRDAYAGETRVSFAGHVPDPELPVPFRFHCPPGWVPSRKTLESILAFAERRGLGVLSLALDEQEGVVSARLERTAAVNRARRLALPGDDLDDLVHETFATLWEAGETWGIVRREAPAPAPPQETGHDGRKREPARPIRTSLRRVLIPLLTRT</sequence>
<dbReference type="Gene3D" id="3.90.550.10">
    <property type="entry name" value="Spore Coat Polysaccharide Biosynthesis Protein SpsA, Chain A"/>
    <property type="match status" value="1"/>
</dbReference>
<reference evidence="2 3" key="1">
    <citation type="submission" date="2021-01" db="EMBL/GenBank/DDBJ databases">
        <title>Whole genome shotgun sequence of Planotetraspora phitsanulokensis NBRC 104273.</title>
        <authorList>
            <person name="Komaki H."/>
            <person name="Tamura T."/>
        </authorList>
    </citation>
    <scope>NUCLEOTIDE SEQUENCE [LARGE SCALE GENOMIC DNA]</scope>
    <source>
        <strain evidence="2 3">NBRC 104273</strain>
    </source>
</reference>
<name>A0A8J3UKS4_9ACTN</name>
<accession>A0A8J3UKS4</accession>
<dbReference type="Proteomes" id="UP000622547">
    <property type="component" value="Unassembled WGS sequence"/>
</dbReference>
<evidence type="ECO:0000313" key="2">
    <source>
        <dbReference type="EMBL" id="GII40530.1"/>
    </source>
</evidence>
<dbReference type="RefSeq" id="WP_204076055.1">
    <property type="nucleotide sequence ID" value="NZ_BAABHI010000006.1"/>
</dbReference>
<proteinExistence type="predicted"/>
<evidence type="ECO:0000313" key="3">
    <source>
        <dbReference type="Proteomes" id="UP000622547"/>
    </source>
</evidence>
<organism evidence="2 3">
    <name type="scientific">Planotetraspora phitsanulokensis</name>
    <dbReference type="NCBI Taxonomy" id="575192"/>
    <lineage>
        <taxon>Bacteria</taxon>
        <taxon>Bacillati</taxon>
        <taxon>Actinomycetota</taxon>
        <taxon>Actinomycetes</taxon>
        <taxon>Streptosporangiales</taxon>
        <taxon>Streptosporangiaceae</taxon>
        <taxon>Planotetraspora</taxon>
    </lineage>
</organism>
<comment type="caution">
    <text evidence="2">The sequence shown here is derived from an EMBL/GenBank/DDBJ whole genome shotgun (WGS) entry which is preliminary data.</text>
</comment>